<evidence type="ECO:0000313" key="3">
    <source>
        <dbReference type="EMBL" id="CAJ1937135.1"/>
    </source>
</evidence>
<organism evidence="3 4">
    <name type="scientific">Cylindrotheca closterium</name>
    <dbReference type="NCBI Taxonomy" id="2856"/>
    <lineage>
        <taxon>Eukaryota</taxon>
        <taxon>Sar</taxon>
        <taxon>Stramenopiles</taxon>
        <taxon>Ochrophyta</taxon>
        <taxon>Bacillariophyta</taxon>
        <taxon>Bacillariophyceae</taxon>
        <taxon>Bacillariophycidae</taxon>
        <taxon>Bacillariales</taxon>
        <taxon>Bacillariaceae</taxon>
        <taxon>Cylindrotheca</taxon>
    </lineage>
</organism>
<keyword evidence="4" id="KW-1185">Reference proteome</keyword>
<feature type="domain" description="UBX" evidence="2">
    <location>
        <begin position="283"/>
        <end position="362"/>
    </location>
</feature>
<dbReference type="GO" id="GO:0043130">
    <property type="term" value="F:ubiquitin binding"/>
    <property type="evidence" value="ECO:0007669"/>
    <property type="project" value="TreeGrafter"/>
</dbReference>
<name>A0AAD2FGK3_9STRA</name>
<sequence length="367" mass="41449">MVEPQNRRSQSLSTGWLEMLALVFRALLWPLKTASNFLLPSGSYDGLSSIVAGKASRHFTDDLKSLCSPGDCEDVDIAFSKIGFAALRQEAAANHSLLFIYIYNPVHREARRFSRRLAGPEMLTFLCQDHIEAIGSSVQTSQGSTLCYQLGATSFPLLAILQPGSASSDGMKLLFRAEGRSLLMMPATQLMSLLTATYKQHSTQLIALETRRLEREQANELRRQQDEEYQQALVADQERERQKQEMKNIEEVRMREEEEKKRRETEQEEERLSTAKLLLRSEPVSGGARIRFVLPSGRKLDRRFFESDTVGALKAFLILHFSENNVGIKNIALSTNFPKKQYDDKDQTLVESGLSPQAVLMVQDLDA</sequence>
<evidence type="ECO:0000259" key="2">
    <source>
        <dbReference type="PROSITE" id="PS50033"/>
    </source>
</evidence>
<dbReference type="PANTHER" id="PTHR23322">
    <property type="entry name" value="FAS-ASSOCIATED PROTEIN"/>
    <property type="match status" value="1"/>
</dbReference>
<evidence type="ECO:0000313" key="4">
    <source>
        <dbReference type="Proteomes" id="UP001295423"/>
    </source>
</evidence>
<dbReference type="EMBL" id="CAKOGP040000607">
    <property type="protein sequence ID" value="CAJ1937135.1"/>
    <property type="molecule type" value="Genomic_DNA"/>
</dbReference>
<dbReference type="SUPFAM" id="SSF52833">
    <property type="entry name" value="Thioredoxin-like"/>
    <property type="match status" value="1"/>
</dbReference>
<accession>A0AAD2FGK3</accession>
<dbReference type="InterPro" id="IPR050730">
    <property type="entry name" value="UBX_domain-protein"/>
</dbReference>
<dbReference type="AlphaFoldDB" id="A0AAD2FGK3"/>
<gene>
    <name evidence="3" type="ORF">CYCCA115_LOCUS5525</name>
</gene>
<dbReference type="Gene3D" id="3.10.20.90">
    <property type="entry name" value="Phosphatidylinositol 3-kinase Catalytic Subunit, Chain A, domain 1"/>
    <property type="match status" value="1"/>
</dbReference>
<feature type="region of interest" description="Disordered" evidence="1">
    <location>
        <begin position="235"/>
        <end position="270"/>
    </location>
</feature>
<dbReference type="CDD" id="cd01767">
    <property type="entry name" value="UBX"/>
    <property type="match status" value="1"/>
</dbReference>
<dbReference type="InterPro" id="IPR029071">
    <property type="entry name" value="Ubiquitin-like_domsf"/>
</dbReference>
<dbReference type="InterPro" id="IPR036249">
    <property type="entry name" value="Thioredoxin-like_sf"/>
</dbReference>
<feature type="compositionally biased region" description="Basic and acidic residues" evidence="1">
    <location>
        <begin position="236"/>
        <end position="270"/>
    </location>
</feature>
<dbReference type="GO" id="GO:0005783">
    <property type="term" value="C:endoplasmic reticulum"/>
    <property type="evidence" value="ECO:0007669"/>
    <property type="project" value="TreeGrafter"/>
</dbReference>
<dbReference type="Pfam" id="PF00789">
    <property type="entry name" value="UBX"/>
    <property type="match status" value="1"/>
</dbReference>
<dbReference type="PANTHER" id="PTHR23322:SF1">
    <property type="entry name" value="FAS-ASSOCIATED FACTOR 2"/>
    <property type="match status" value="1"/>
</dbReference>
<reference evidence="3" key="1">
    <citation type="submission" date="2023-08" db="EMBL/GenBank/DDBJ databases">
        <authorList>
            <person name="Audoor S."/>
            <person name="Bilcke G."/>
        </authorList>
    </citation>
    <scope>NUCLEOTIDE SEQUENCE</scope>
</reference>
<dbReference type="GO" id="GO:0036503">
    <property type="term" value="P:ERAD pathway"/>
    <property type="evidence" value="ECO:0007669"/>
    <property type="project" value="TreeGrafter"/>
</dbReference>
<dbReference type="InterPro" id="IPR001012">
    <property type="entry name" value="UBX_dom"/>
</dbReference>
<comment type="caution">
    <text evidence="3">The sequence shown here is derived from an EMBL/GenBank/DDBJ whole genome shotgun (WGS) entry which is preliminary data.</text>
</comment>
<evidence type="ECO:0000256" key="1">
    <source>
        <dbReference type="SAM" id="MobiDB-lite"/>
    </source>
</evidence>
<dbReference type="Gene3D" id="3.40.30.10">
    <property type="entry name" value="Glutaredoxin"/>
    <property type="match status" value="1"/>
</dbReference>
<dbReference type="PROSITE" id="PS50033">
    <property type="entry name" value="UBX"/>
    <property type="match status" value="1"/>
</dbReference>
<protein>
    <recommendedName>
        <fullName evidence="2">UBX domain-containing protein</fullName>
    </recommendedName>
</protein>
<dbReference type="SUPFAM" id="SSF54236">
    <property type="entry name" value="Ubiquitin-like"/>
    <property type="match status" value="1"/>
</dbReference>
<proteinExistence type="predicted"/>
<dbReference type="Proteomes" id="UP001295423">
    <property type="component" value="Unassembled WGS sequence"/>
</dbReference>